<evidence type="ECO:0000259" key="2">
    <source>
        <dbReference type="Pfam" id="PF03795"/>
    </source>
</evidence>
<protein>
    <submittedName>
        <fullName evidence="3">GTP cyclohydrolase</fullName>
    </submittedName>
</protein>
<dbReference type="KEGG" id="hbl:XJ32_09150"/>
<dbReference type="InterPro" id="IPR005545">
    <property type="entry name" value="YCII"/>
</dbReference>
<feature type="domain" description="YCII-related" evidence="2">
    <location>
        <begin position="8"/>
        <end position="84"/>
    </location>
</feature>
<evidence type="ECO:0000313" key="3">
    <source>
        <dbReference type="EMBL" id="AQQ60227.1"/>
    </source>
</evidence>
<accession>A0A1Q2LJP1</accession>
<dbReference type="PANTHER" id="PTHR37828:SF1">
    <property type="entry name" value="YCII-RELATED DOMAIN-CONTAINING PROTEIN"/>
    <property type="match status" value="1"/>
</dbReference>
<sequence length="99" mass="11147">MNTLFVCKVNYTKPFSEVEKFLAEHRAYLKLGYDSNMLLASGPRNPKDGGLIIGRFASKDSALAFAKNDPFCINKVAEYEIIEFEAVLHAKILDDFLNV</sequence>
<comment type="similarity">
    <text evidence="1">Belongs to the YciI family.</text>
</comment>
<dbReference type="AlphaFoldDB" id="A0A1Q2LJP1"/>
<evidence type="ECO:0000313" key="4">
    <source>
        <dbReference type="Proteomes" id="UP000188298"/>
    </source>
</evidence>
<dbReference type="GO" id="GO:0016787">
    <property type="term" value="F:hydrolase activity"/>
    <property type="evidence" value="ECO:0007669"/>
    <property type="project" value="UniProtKB-KW"/>
</dbReference>
<name>A0A1Q2LJP1_9HELI</name>
<dbReference type="RefSeq" id="WP_077389242.1">
    <property type="nucleotide sequence ID" value="NZ_CP019645.1"/>
</dbReference>
<dbReference type="Pfam" id="PF03795">
    <property type="entry name" value="YCII"/>
    <property type="match status" value="1"/>
</dbReference>
<organism evidence="3 4">
    <name type="scientific">Helicobacter bilis</name>
    <dbReference type="NCBI Taxonomy" id="37372"/>
    <lineage>
        <taxon>Bacteria</taxon>
        <taxon>Pseudomonadati</taxon>
        <taxon>Campylobacterota</taxon>
        <taxon>Epsilonproteobacteria</taxon>
        <taxon>Campylobacterales</taxon>
        <taxon>Helicobacteraceae</taxon>
        <taxon>Helicobacter</taxon>
    </lineage>
</organism>
<dbReference type="InterPro" id="IPR011008">
    <property type="entry name" value="Dimeric_a/b-barrel"/>
</dbReference>
<evidence type="ECO:0000256" key="1">
    <source>
        <dbReference type="ARBA" id="ARBA00007689"/>
    </source>
</evidence>
<keyword evidence="3" id="KW-0378">Hydrolase</keyword>
<gene>
    <name evidence="3" type="ORF">XJ32_09150</name>
</gene>
<dbReference type="Proteomes" id="UP000188298">
    <property type="component" value="Chromosome"/>
</dbReference>
<dbReference type="EMBL" id="CP019645">
    <property type="protein sequence ID" value="AQQ60227.1"/>
    <property type="molecule type" value="Genomic_DNA"/>
</dbReference>
<dbReference type="Gene3D" id="3.30.70.1060">
    <property type="entry name" value="Dimeric alpha+beta barrel"/>
    <property type="match status" value="1"/>
</dbReference>
<dbReference type="SUPFAM" id="SSF54909">
    <property type="entry name" value="Dimeric alpha+beta barrel"/>
    <property type="match status" value="1"/>
</dbReference>
<proteinExistence type="inferred from homology"/>
<reference evidence="3 4" key="1">
    <citation type="submission" date="2017-02" db="EMBL/GenBank/DDBJ databases">
        <title>Whole genome sequencing of Helicobacter bilis strain AAQJH.</title>
        <authorList>
            <person name="Conlan S."/>
            <person name="Thomas P.J."/>
            <person name="Mullikin J."/>
            <person name="Palmore T.N."/>
            <person name="Frank K.M."/>
            <person name="Segre J.A."/>
        </authorList>
    </citation>
    <scope>NUCLEOTIDE SEQUENCE [LARGE SCALE GENOMIC DNA]</scope>
    <source>
        <strain evidence="3 4">AAQJH</strain>
    </source>
</reference>
<dbReference type="PANTHER" id="PTHR37828">
    <property type="entry name" value="GSR2449 PROTEIN"/>
    <property type="match status" value="1"/>
</dbReference>